<dbReference type="Gene3D" id="1.10.340.50">
    <property type="match status" value="1"/>
</dbReference>
<protein>
    <submittedName>
        <fullName evidence="2">Plasmid replicase</fullName>
    </submittedName>
</protein>
<proteinExistence type="predicted"/>
<keyword evidence="2" id="KW-0614">Plasmid</keyword>
<name>A5WI41_PSYWF</name>
<dbReference type="AlphaFoldDB" id="A5WI41"/>
<dbReference type="SUPFAM" id="SSF46689">
    <property type="entry name" value="Homeodomain-like"/>
    <property type="match status" value="1"/>
</dbReference>
<evidence type="ECO:0000259" key="1">
    <source>
        <dbReference type="Pfam" id="PF08708"/>
    </source>
</evidence>
<gene>
    <name evidence="2" type="ordered locus">PsycPRwf_2392</name>
</gene>
<dbReference type="Pfam" id="PF08708">
    <property type="entry name" value="PriCT_1"/>
    <property type="match status" value="1"/>
</dbReference>
<dbReference type="Gene3D" id="1.10.10.60">
    <property type="entry name" value="Homeodomain-like"/>
    <property type="match status" value="1"/>
</dbReference>
<dbReference type="Pfam" id="PF13384">
    <property type="entry name" value="HTH_23"/>
    <property type="match status" value="1"/>
</dbReference>
<dbReference type="InterPro" id="IPR004322">
    <property type="entry name" value="Plasmid_replicase_bac"/>
</dbReference>
<dbReference type="InterPro" id="IPR014820">
    <property type="entry name" value="PriCT_1"/>
</dbReference>
<organism evidence="2">
    <name type="scientific">Psychrobacter sp. (strain PRwf-1)</name>
    <dbReference type="NCBI Taxonomy" id="349106"/>
    <lineage>
        <taxon>Bacteria</taxon>
        <taxon>Pseudomonadati</taxon>
        <taxon>Pseudomonadota</taxon>
        <taxon>Gammaproteobacteria</taxon>
        <taxon>Moraxellales</taxon>
        <taxon>Moraxellaceae</taxon>
        <taxon>Psychrobacter</taxon>
    </lineage>
</organism>
<dbReference type="HOGENOM" id="CLU_045112_1_1_6"/>
<dbReference type="eggNOG" id="COG2197">
    <property type="taxonomic scope" value="Bacteria"/>
</dbReference>
<reference evidence="2" key="1">
    <citation type="submission" date="2007-05" db="EMBL/GenBank/DDBJ databases">
        <title>Complete sequence of plasmid pRWF101 of Psychrobacter sp. PRwf-1.</title>
        <authorList>
            <consortium name="US DOE Joint Genome Institute"/>
            <person name="Copeland A."/>
            <person name="Lucas S."/>
            <person name="Lapidus A."/>
            <person name="Barry K."/>
            <person name="Detter J.C."/>
            <person name="Glavina del Rio T."/>
            <person name="Hammon N."/>
            <person name="Israni S."/>
            <person name="Dalin E."/>
            <person name="Tice H."/>
            <person name="Pitluck S."/>
            <person name="Chain P."/>
            <person name="Malfatti S."/>
            <person name="Shin M."/>
            <person name="Vergez L."/>
            <person name="Schmutz J."/>
            <person name="Larimer F."/>
            <person name="Land M."/>
            <person name="Hauser L."/>
            <person name="Kyrpides N."/>
            <person name="Kim E."/>
            <person name="Tiedje J."/>
            <person name="Richardson P."/>
        </authorList>
    </citation>
    <scope>NUCLEOTIDE SEQUENCE [LARGE SCALE GENOMIC DNA]</scope>
    <source>
        <plasmid evidence="2">PRwf-1</plasmid>
        <plasmid evidence="2">pRWF101</plasmid>
    </source>
</reference>
<dbReference type="Pfam" id="PF03090">
    <property type="entry name" value="Replicase"/>
    <property type="match status" value="1"/>
</dbReference>
<dbReference type="KEGG" id="prw:PsycPRwf_2392"/>
<dbReference type="InterPro" id="IPR009057">
    <property type="entry name" value="Homeodomain-like_sf"/>
</dbReference>
<feature type="domain" description="Primase C-terminal 1" evidence="1">
    <location>
        <begin position="212"/>
        <end position="271"/>
    </location>
</feature>
<accession>A5WI41</accession>
<geneLocation type="plasmid" evidence="2">
    <name>pRWF101</name>
</geneLocation>
<dbReference type="EMBL" id="CP000714">
    <property type="protein sequence ID" value="ABQ95332.1"/>
    <property type="molecule type" value="Genomic_DNA"/>
</dbReference>
<sequence length="409" mass="46175">MECLKQVSPREWQKVPQLRQFYDDLANKPYCTNEKGSIFVRSKKQAIKHRFIQPNHPCVIKWLVFDIDHPDALFTFIDTGLPKPQVIIKNPKNGHAHYAYRLTTPVGIGGNSSTKAESYLRAVKDALCEALGADTSYSGNLIKNPCYIKDNAPTPKKTHWLNNNEDEGDRDEHETYLTGAQPSYTLAELADYLDLEPLYPQTKQEPANDSGYGRNCSLFEELRHLAYQCKTKSFNAIVRYLKPIAEKMNQRFDVPLNPNEVKHIIRSIARYCARMDFTASHKAFSKLQATRGAKGGRAKGRSYDEKRQQAKELYEQGLNKSEIARKLDVSRRSVINWLSNLECANSHNQIIAALGAGLQFAMPRSLVRTIKSSSCPLAAPYSVASSLPSVVIVRNFTRLAVNSVFRPPP</sequence>
<evidence type="ECO:0000313" key="2">
    <source>
        <dbReference type="EMBL" id="ABQ95332.1"/>
    </source>
</evidence>